<feature type="transmembrane region" description="Helical" evidence="7">
    <location>
        <begin position="484"/>
        <end position="502"/>
    </location>
</feature>
<dbReference type="PANTHER" id="PTHR43867:SF7">
    <property type="entry name" value="CELLULOSE SYNTHASE (EUROFUNG)"/>
    <property type="match status" value="1"/>
</dbReference>
<dbReference type="STRING" id="1450537.A0A395HLI2"/>
<keyword evidence="4 7" id="KW-0812">Transmembrane</keyword>
<dbReference type="InterPro" id="IPR029044">
    <property type="entry name" value="Nucleotide-diphossugar_trans"/>
</dbReference>
<comment type="subcellular location">
    <subcellularLocation>
        <location evidence="1">Membrane</location>
        <topology evidence="1">Multi-pass membrane protein</topology>
    </subcellularLocation>
</comment>
<dbReference type="RefSeq" id="XP_025547871.1">
    <property type="nucleotide sequence ID" value="XM_025697842.1"/>
</dbReference>
<dbReference type="GeneID" id="37202131"/>
<feature type="transmembrane region" description="Helical" evidence="7">
    <location>
        <begin position="396"/>
        <end position="417"/>
    </location>
</feature>
<evidence type="ECO:0000256" key="5">
    <source>
        <dbReference type="ARBA" id="ARBA00022989"/>
    </source>
</evidence>
<evidence type="ECO:0000313" key="9">
    <source>
        <dbReference type="Proteomes" id="UP000248961"/>
    </source>
</evidence>
<dbReference type="GO" id="GO:0016020">
    <property type="term" value="C:membrane"/>
    <property type="evidence" value="ECO:0007669"/>
    <property type="project" value="UniProtKB-SubCell"/>
</dbReference>
<dbReference type="SUPFAM" id="SSF53448">
    <property type="entry name" value="Nucleotide-diphospho-sugar transferases"/>
    <property type="match status" value="1"/>
</dbReference>
<evidence type="ECO:0000256" key="6">
    <source>
        <dbReference type="ARBA" id="ARBA00023136"/>
    </source>
</evidence>
<reference evidence="8 9" key="1">
    <citation type="submission" date="2018-02" db="EMBL/GenBank/DDBJ databases">
        <title>The genomes of Aspergillus section Nigri reveals drivers in fungal speciation.</title>
        <authorList>
            <consortium name="DOE Joint Genome Institute"/>
            <person name="Vesth T.C."/>
            <person name="Nybo J."/>
            <person name="Theobald S."/>
            <person name="Brandl J."/>
            <person name="Frisvad J.C."/>
            <person name="Nielsen K.F."/>
            <person name="Lyhne E.K."/>
            <person name="Kogle M.E."/>
            <person name="Kuo A."/>
            <person name="Riley R."/>
            <person name="Clum A."/>
            <person name="Nolan M."/>
            <person name="Lipzen A."/>
            <person name="Salamov A."/>
            <person name="Henrissat B."/>
            <person name="Wiebenga A."/>
            <person name="De vries R.P."/>
            <person name="Grigoriev I.V."/>
            <person name="Mortensen U.H."/>
            <person name="Andersen M.R."/>
            <person name="Baker S.E."/>
        </authorList>
    </citation>
    <scope>NUCLEOTIDE SEQUENCE [LARGE SCALE GENOMIC DNA]</scope>
    <source>
        <strain evidence="8 9">CBS 101889</strain>
    </source>
</reference>
<evidence type="ECO:0000313" key="8">
    <source>
        <dbReference type="EMBL" id="RAL08717.1"/>
    </source>
</evidence>
<dbReference type="Proteomes" id="UP000248961">
    <property type="component" value="Unassembled WGS sequence"/>
</dbReference>
<evidence type="ECO:0000256" key="2">
    <source>
        <dbReference type="ARBA" id="ARBA00022676"/>
    </source>
</evidence>
<dbReference type="GO" id="GO:0016757">
    <property type="term" value="F:glycosyltransferase activity"/>
    <property type="evidence" value="ECO:0007669"/>
    <property type="project" value="UniProtKB-KW"/>
</dbReference>
<protein>
    <submittedName>
        <fullName evidence="8">Glycosyl transferase</fullName>
    </submittedName>
</protein>
<sequence length="587" mass="64248">MASGFNIQELPPDPRIVAGLRYRGALYYVAQAAIHTFQVYFVLRLVLLLTSPAQTWQMWLTLAIEGIFALLSRQDQLLIAASGRAPRNSARARLRLHGDADLPVVEVLLPCCGEPVEVILDTVRAACTLDYPMSQFRVRVLDDGGSAALRAAVTGLQAEWPHLSYHSRGRQSGQVFAKSGNLNYALLTLQEKTRPEFCAIFDADSIAAPEFLRATLPHLLANPEAVLVTTRQYFYNLPTGDPFSQSRLHFYTCQNAELDRQGCAIDAGSGALFRRQPVVDAGGYPTYSFSEDWQLSLVLRGLGHETVQVQEPLQFGLVPTSLAGHVAQQNRWHIGHTQQTRVLRAPTNATMSARMQWAIVLNGLGITGRLVGLLAIFVAVPALLLNPGSLIPTHAYVRLQLALALLHVALAWLFACLQSAHTDFQTAPFAHLENTWLAPCHIWSILRFHLITPKPKNRSFITGAETNTTTRTAQKWHASMAPSLALLTTTLVALCYGVTSAFKNPEGKVLTGMVYPPLLHITYLVVLSLAEPVLHLVYPPLFPERKAGLEVLDKGDGKGAGMVQPCAAVREGCLDGGWGRGMGCAVY</sequence>
<dbReference type="CDD" id="cd06421">
    <property type="entry name" value="CESA_CelA_like"/>
    <property type="match status" value="1"/>
</dbReference>
<gene>
    <name evidence="8" type="ORF">BO97DRAFT_437364</name>
</gene>
<evidence type="ECO:0000256" key="4">
    <source>
        <dbReference type="ARBA" id="ARBA00022692"/>
    </source>
</evidence>
<evidence type="ECO:0000256" key="1">
    <source>
        <dbReference type="ARBA" id="ARBA00004141"/>
    </source>
</evidence>
<accession>A0A395HLI2</accession>
<dbReference type="InterPro" id="IPR050321">
    <property type="entry name" value="Glycosyltr_2/OpgH_subfam"/>
</dbReference>
<dbReference type="OrthoDB" id="72851at2759"/>
<dbReference type="EMBL" id="KZ824310">
    <property type="protein sequence ID" value="RAL08717.1"/>
    <property type="molecule type" value="Genomic_DNA"/>
</dbReference>
<dbReference type="PANTHER" id="PTHR43867">
    <property type="entry name" value="CELLULOSE SYNTHASE CATALYTIC SUBUNIT A [UDP-FORMING]"/>
    <property type="match status" value="1"/>
</dbReference>
<evidence type="ECO:0000256" key="3">
    <source>
        <dbReference type="ARBA" id="ARBA00022679"/>
    </source>
</evidence>
<organism evidence="8 9">
    <name type="scientific">Aspergillus homomorphus (strain CBS 101889)</name>
    <dbReference type="NCBI Taxonomy" id="1450537"/>
    <lineage>
        <taxon>Eukaryota</taxon>
        <taxon>Fungi</taxon>
        <taxon>Dikarya</taxon>
        <taxon>Ascomycota</taxon>
        <taxon>Pezizomycotina</taxon>
        <taxon>Eurotiomycetes</taxon>
        <taxon>Eurotiomycetidae</taxon>
        <taxon>Eurotiales</taxon>
        <taxon>Aspergillaceae</taxon>
        <taxon>Aspergillus</taxon>
        <taxon>Aspergillus subgen. Circumdati</taxon>
    </lineage>
</organism>
<dbReference type="VEuPathDB" id="FungiDB:BO97DRAFT_437364"/>
<dbReference type="Pfam" id="PF13641">
    <property type="entry name" value="Glyco_tranf_2_3"/>
    <property type="match status" value="1"/>
</dbReference>
<dbReference type="Gene3D" id="3.90.550.10">
    <property type="entry name" value="Spore Coat Polysaccharide Biosynthesis Protein SpsA, Chain A"/>
    <property type="match status" value="1"/>
</dbReference>
<proteinExistence type="predicted"/>
<feature type="transmembrane region" description="Helical" evidence="7">
    <location>
        <begin position="25"/>
        <end position="50"/>
    </location>
</feature>
<feature type="transmembrane region" description="Helical" evidence="7">
    <location>
        <begin position="514"/>
        <end position="538"/>
    </location>
</feature>
<keyword evidence="9" id="KW-1185">Reference proteome</keyword>
<feature type="transmembrane region" description="Helical" evidence="7">
    <location>
        <begin position="359"/>
        <end position="384"/>
    </location>
</feature>
<dbReference type="AlphaFoldDB" id="A0A395HLI2"/>
<keyword evidence="2" id="KW-0328">Glycosyltransferase</keyword>
<keyword evidence="5 7" id="KW-1133">Transmembrane helix</keyword>
<evidence type="ECO:0000256" key="7">
    <source>
        <dbReference type="SAM" id="Phobius"/>
    </source>
</evidence>
<keyword evidence="3 8" id="KW-0808">Transferase</keyword>
<keyword evidence="6 7" id="KW-0472">Membrane</keyword>
<name>A0A395HLI2_ASPHC</name>